<evidence type="ECO:0000256" key="14">
    <source>
        <dbReference type="ARBA" id="ARBA00023128"/>
    </source>
</evidence>
<evidence type="ECO:0000256" key="8">
    <source>
        <dbReference type="ARBA" id="ARBA00022692"/>
    </source>
</evidence>
<comment type="similarity">
    <text evidence="3 17">Belongs to the complex I subunit 4 family.</text>
</comment>
<feature type="transmembrane region" description="Helical" evidence="17">
    <location>
        <begin position="288"/>
        <end position="309"/>
    </location>
</feature>
<evidence type="ECO:0000313" key="19">
    <source>
        <dbReference type="EMBL" id="ALC75990.1"/>
    </source>
</evidence>
<proteinExistence type="inferred from homology"/>
<feature type="transmembrane region" description="Helical" evidence="17">
    <location>
        <begin position="412"/>
        <end position="428"/>
    </location>
</feature>
<dbReference type="GO" id="GO:0008137">
    <property type="term" value="F:NADH dehydrogenase (ubiquinone) activity"/>
    <property type="evidence" value="ECO:0007669"/>
    <property type="project" value="UniProtKB-UniRule"/>
</dbReference>
<keyword evidence="10 17" id="KW-0249">Electron transport</keyword>
<reference evidence="19" key="1">
    <citation type="journal article" date="2015" name="Mitochondrial DNA">
        <title>A complete mitochondrial DNA genome derived from a Chinese population of the Bemisia afer species complex (Hemiptera: Aleyrodidae).</title>
        <authorList>
            <person name="Wang H.L."/>
            <person name="Zhang Z."/>
            <person name="Bing X.L."/>
            <person name="Liu Y.Q."/>
            <person name="Liu S.S."/>
            <person name="Wang X.W."/>
        </authorList>
    </citation>
    <scope>NUCLEOTIDE SEQUENCE</scope>
</reference>
<evidence type="ECO:0000256" key="5">
    <source>
        <dbReference type="ARBA" id="ARBA00021006"/>
    </source>
</evidence>
<keyword evidence="14 17" id="KW-0496">Mitochondrion</keyword>
<comment type="subcellular location">
    <subcellularLocation>
        <location evidence="2 17">Mitochondrion membrane</location>
        <topology evidence="2 17">Multi-pass membrane protein</topology>
    </subcellularLocation>
</comment>
<feature type="transmembrane region" description="Helical" evidence="17">
    <location>
        <begin position="134"/>
        <end position="155"/>
    </location>
</feature>
<dbReference type="GO" id="GO:0048039">
    <property type="term" value="F:ubiquinone binding"/>
    <property type="evidence" value="ECO:0007669"/>
    <property type="project" value="TreeGrafter"/>
</dbReference>
<evidence type="ECO:0000256" key="9">
    <source>
        <dbReference type="ARBA" id="ARBA00022967"/>
    </source>
</evidence>
<feature type="transmembrane region" description="Helical" evidence="17">
    <location>
        <begin position="207"/>
        <end position="224"/>
    </location>
</feature>
<evidence type="ECO:0000259" key="18">
    <source>
        <dbReference type="Pfam" id="PF00361"/>
    </source>
</evidence>
<dbReference type="PANTHER" id="PTHR43507:SF20">
    <property type="entry name" value="NADH-UBIQUINONE OXIDOREDUCTASE CHAIN 4"/>
    <property type="match status" value="1"/>
</dbReference>
<evidence type="ECO:0000256" key="4">
    <source>
        <dbReference type="ARBA" id="ARBA00012944"/>
    </source>
</evidence>
<dbReference type="GO" id="GO:0042773">
    <property type="term" value="P:ATP synthesis coupled electron transport"/>
    <property type="evidence" value="ECO:0007669"/>
    <property type="project" value="InterPro"/>
</dbReference>
<keyword evidence="6 17" id="KW-0813">Transport</keyword>
<evidence type="ECO:0000256" key="15">
    <source>
        <dbReference type="ARBA" id="ARBA00023136"/>
    </source>
</evidence>
<evidence type="ECO:0000256" key="6">
    <source>
        <dbReference type="ARBA" id="ARBA00022448"/>
    </source>
</evidence>
<feature type="transmembrane region" description="Helical" evidence="17">
    <location>
        <begin position="236"/>
        <end position="257"/>
    </location>
</feature>
<dbReference type="GO" id="GO:0003954">
    <property type="term" value="F:NADH dehydrogenase activity"/>
    <property type="evidence" value="ECO:0007669"/>
    <property type="project" value="TreeGrafter"/>
</dbReference>
<evidence type="ECO:0000256" key="7">
    <source>
        <dbReference type="ARBA" id="ARBA00022660"/>
    </source>
</evidence>
<feature type="transmembrane region" description="Helical" evidence="17">
    <location>
        <begin position="321"/>
        <end position="341"/>
    </location>
</feature>
<dbReference type="GO" id="GO:0031966">
    <property type="term" value="C:mitochondrial membrane"/>
    <property type="evidence" value="ECO:0007669"/>
    <property type="project" value="UniProtKB-SubCell"/>
</dbReference>
<feature type="domain" description="NADH:quinone oxidoreductase/Mrp antiporter transmembrane" evidence="18">
    <location>
        <begin position="103"/>
        <end position="375"/>
    </location>
</feature>
<dbReference type="EMBL" id="KR819174">
    <property type="protein sequence ID" value="ALC75990.1"/>
    <property type="molecule type" value="Genomic_DNA"/>
</dbReference>
<dbReference type="PRINTS" id="PR01437">
    <property type="entry name" value="NUOXDRDTASE4"/>
</dbReference>
<evidence type="ECO:0000256" key="11">
    <source>
        <dbReference type="ARBA" id="ARBA00022989"/>
    </source>
</evidence>
<geneLocation type="mitochondrion" evidence="19"/>
<sequence>MYNNHKIMKMVMPIMMMMLTNSPNQNLFSLSILITLFNVNLQKLEITKLSYMMMGDELSFWTTNLALWLTFILMMMKTNYKTYYTKMLFSTLMTFILTFYTWNFMMFYFMFEMSMILILLIIMMWGYQPERVEAVMFMIVMTVVVSLPFLASMMNNLNSLNFWMMQETSITIWDYVSFMIIFMMKMPTVFLHMWLPKIHVESPIQGSMVLASVMLKLGSYGMIRTTGFTMLLNMKYAFLILAFTMWTIILMSAVCLTQTDLKTLIAYSSIVHMTTVFSTIILNKSKGMLGTVAIILGHGMCSSGLFYLANFMYKITKSRSVIINKGAMILSPTFCIMWFSLCMSNTPMPPSINLLGEFMAFKTATNWSWIIMLMVIPIIFISSFYSIYLFYLPTHSIYTKSTMKINILTSKSLNIVMLHIMPMILLMTKPQMIMI</sequence>
<dbReference type="PANTHER" id="PTHR43507">
    <property type="entry name" value="NADH-UBIQUINONE OXIDOREDUCTASE CHAIN 4"/>
    <property type="match status" value="1"/>
</dbReference>
<evidence type="ECO:0000256" key="17">
    <source>
        <dbReference type="RuleBase" id="RU003297"/>
    </source>
</evidence>
<evidence type="ECO:0000256" key="3">
    <source>
        <dbReference type="ARBA" id="ARBA00009025"/>
    </source>
</evidence>
<comment type="catalytic activity">
    <reaction evidence="16 17">
        <text>a ubiquinone + NADH + 5 H(+)(in) = a ubiquinol + NAD(+) + 4 H(+)(out)</text>
        <dbReference type="Rhea" id="RHEA:29091"/>
        <dbReference type="Rhea" id="RHEA-COMP:9565"/>
        <dbReference type="Rhea" id="RHEA-COMP:9566"/>
        <dbReference type="ChEBI" id="CHEBI:15378"/>
        <dbReference type="ChEBI" id="CHEBI:16389"/>
        <dbReference type="ChEBI" id="CHEBI:17976"/>
        <dbReference type="ChEBI" id="CHEBI:57540"/>
        <dbReference type="ChEBI" id="CHEBI:57945"/>
        <dbReference type="EC" id="7.1.1.2"/>
    </reaction>
</comment>
<organism evidence="19">
    <name type="scientific">Bemisia afer</name>
    <name type="common">Whitefly</name>
    <dbReference type="NCBI Taxonomy" id="166114"/>
    <lineage>
        <taxon>Eukaryota</taxon>
        <taxon>Metazoa</taxon>
        <taxon>Ecdysozoa</taxon>
        <taxon>Arthropoda</taxon>
        <taxon>Hexapoda</taxon>
        <taxon>Insecta</taxon>
        <taxon>Pterygota</taxon>
        <taxon>Neoptera</taxon>
        <taxon>Paraneoptera</taxon>
        <taxon>Hemiptera</taxon>
        <taxon>Sternorrhyncha</taxon>
        <taxon>Aleyrodoidea</taxon>
        <taxon>Aleyrodidae</taxon>
        <taxon>Aleyrodinae</taxon>
        <taxon>Bemisia</taxon>
    </lineage>
</organism>
<feature type="transmembrane region" description="Helical" evidence="17">
    <location>
        <begin position="175"/>
        <end position="195"/>
    </location>
</feature>
<gene>
    <name evidence="19" type="primary">ND4</name>
</gene>
<dbReference type="EC" id="7.1.1.2" evidence="4 17"/>
<dbReference type="AlphaFoldDB" id="A0A0U2GTE8"/>
<evidence type="ECO:0000256" key="1">
    <source>
        <dbReference type="ARBA" id="ARBA00003257"/>
    </source>
</evidence>
<name>A0A0U2GTE8_BEMAF</name>
<keyword evidence="7 17" id="KW-0679">Respiratory chain</keyword>
<evidence type="ECO:0000256" key="13">
    <source>
        <dbReference type="ARBA" id="ARBA00023075"/>
    </source>
</evidence>
<keyword evidence="13 17" id="KW-0830">Ubiquinone</keyword>
<dbReference type="InterPro" id="IPR003918">
    <property type="entry name" value="NADH_UbQ_OxRdtase"/>
</dbReference>
<keyword evidence="12 17" id="KW-0520">NAD</keyword>
<accession>A0A0U2GTE8</accession>
<comment type="function">
    <text evidence="17">Core subunit of the mitochondrial membrane respiratory chain NADH dehydrogenase (Complex I) which catalyzes electron transfer from NADH through the respiratory chain, using ubiquinone as an electron acceptor. Essential for the catalytic activity and assembly of complex I.</text>
</comment>
<feature type="transmembrane region" description="Helical" evidence="17">
    <location>
        <begin position="108"/>
        <end position="127"/>
    </location>
</feature>
<evidence type="ECO:0000256" key="12">
    <source>
        <dbReference type="ARBA" id="ARBA00023027"/>
    </source>
</evidence>
<feature type="transmembrane region" description="Helical" evidence="17">
    <location>
        <begin position="58"/>
        <end position="76"/>
    </location>
</feature>
<dbReference type="GO" id="GO:0015990">
    <property type="term" value="P:electron transport coupled proton transport"/>
    <property type="evidence" value="ECO:0007669"/>
    <property type="project" value="TreeGrafter"/>
</dbReference>
<keyword evidence="8 17" id="KW-0812">Transmembrane</keyword>
<comment type="function">
    <text evidence="1">Core subunit of the mitochondrial membrane respiratory chain NADH dehydrogenase (Complex I) that is believed to belong to the minimal assembly required for catalysis. Complex I functions in the transfer of electrons from NADH to the respiratory chain. The immediate electron acceptor for the enzyme is believed to be ubiquinone.</text>
</comment>
<keyword evidence="11 17" id="KW-1133">Transmembrane helix</keyword>
<evidence type="ECO:0000256" key="2">
    <source>
        <dbReference type="ARBA" id="ARBA00004225"/>
    </source>
</evidence>
<evidence type="ECO:0000256" key="10">
    <source>
        <dbReference type="ARBA" id="ARBA00022982"/>
    </source>
</evidence>
<evidence type="ECO:0000256" key="16">
    <source>
        <dbReference type="ARBA" id="ARBA00049551"/>
    </source>
</evidence>
<dbReference type="Pfam" id="PF00361">
    <property type="entry name" value="Proton_antipo_M"/>
    <property type="match status" value="1"/>
</dbReference>
<dbReference type="InterPro" id="IPR001750">
    <property type="entry name" value="ND/Mrp_TM"/>
</dbReference>
<protein>
    <recommendedName>
        <fullName evidence="5 17">NADH-ubiquinone oxidoreductase chain 4</fullName>
        <ecNumber evidence="4 17">7.1.1.2</ecNumber>
    </recommendedName>
</protein>
<feature type="transmembrane region" description="Helical" evidence="17">
    <location>
        <begin position="264"/>
        <end position="282"/>
    </location>
</feature>
<feature type="transmembrane region" description="Helical" evidence="17">
    <location>
        <begin position="367"/>
        <end position="391"/>
    </location>
</feature>
<keyword evidence="15 17" id="KW-0472">Membrane</keyword>
<keyword evidence="9" id="KW-1278">Translocase</keyword>